<dbReference type="EMBL" id="MU859065">
    <property type="protein sequence ID" value="KAK3956540.1"/>
    <property type="molecule type" value="Genomic_DNA"/>
</dbReference>
<evidence type="ECO:0000256" key="3">
    <source>
        <dbReference type="ARBA" id="ARBA00022898"/>
    </source>
</evidence>
<evidence type="ECO:0000313" key="7">
    <source>
        <dbReference type="Proteomes" id="UP001303222"/>
    </source>
</evidence>
<dbReference type="GO" id="GO:0030170">
    <property type="term" value="F:pyridoxal phosphate binding"/>
    <property type="evidence" value="ECO:0007669"/>
    <property type="project" value="TreeGrafter"/>
</dbReference>
<sequence length="386" mass="41412">MPDPSTTPPLTRASVQAAHDLIKPYVHETPVLTNSTLDQLASTPRTVEELKGTEWEGVERVANPRIRFWFKCENFQRIGAFKARGAFHAVERLKKEEGLEGLRGTGVVTHSSGNHAQALSLAARENGIPAYIVMPDISPPPKIAATKGYGANITFSGSTSTEREAVTREVIEKTGARLVPPYDHPDIILGQGTAALELQSQVSTALSTSGTTTRRLNAVITPCGGGGLLSGTALACSDPSAQGGPILVFGAEPSFSGADDGRRGYYSGTRIESVKSLTIADGLRTPLGAYPWSIIYERKLVAGMYSVGEEEIKKALRLVYERMKVVVEPSAVVGLAVALYNEEFRSMVEREAGEEGWDLGVVFSGGNVELAALARLFGEERVVRRA</sequence>
<protein>
    <submittedName>
        <fullName evidence="6">Pyridoxal-phosphate dependent enzyme-domain-containing protein</fullName>
    </submittedName>
</protein>
<organism evidence="6 7">
    <name type="scientific">Pseudoneurospora amorphoporcata</name>
    <dbReference type="NCBI Taxonomy" id="241081"/>
    <lineage>
        <taxon>Eukaryota</taxon>
        <taxon>Fungi</taxon>
        <taxon>Dikarya</taxon>
        <taxon>Ascomycota</taxon>
        <taxon>Pezizomycotina</taxon>
        <taxon>Sordariomycetes</taxon>
        <taxon>Sordariomycetidae</taxon>
        <taxon>Sordariales</taxon>
        <taxon>Sordariaceae</taxon>
        <taxon>Pseudoneurospora</taxon>
    </lineage>
</organism>
<dbReference type="GO" id="GO:0008721">
    <property type="term" value="F:D-serine ammonia-lyase activity"/>
    <property type="evidence" value="ECO:0007669"/>
    <property type="project" value="TreeGrafter"/>
</dbReference>
<dbReference type="PANTHER" id="PTHR43050:SF1">
    <property type="entry name" value="SERINE RACEMASE"/>
    <property type="match status" value="1"/>
</dbReference>
<dbReference type="GO" id="GO:0005524">
    <property type="term" value="F:ATP binding"/>
    <property type="evidence" value="ECO:0007669"/>
    <property type="project" value="TreeGrafter"/>
</dbReference>
<proteinExistence type="inferred from homology"/>
<keyword evidence="7" id="KW-1185">Reference proteome</keyword>
<dbReference type="AlphaFoldDB" id="A0AAN6SK22"/>
<accession>A0AAN6SK22</accession>
<dbReference type="Pfam" id="PF00291">
    <property type="entry name" value="PALP"/>
    <property type="match status" value="1"/>
</dbReference>
<dbReference type="FunFam" id="3.40.50.1100:FF:000005">
    <property type="entry name" value="Threonine dehydratase catabolic"/>
    <property type="match status" value="1"/>
</dbReference>
<reference evidence="6" key="1">
    <citation type="journal article" date="2023" name="Mol. Phylogenet. Evol.">
        <title>Genome-scale phylogeny and comparative genomics of the fungal order Sordariales.</title>
        <authorList>
            <person name="Hensen N."/>
            <person name="Bonometti L."/>
            <person name="Westerberg I."/>
            <person name="Brannstrom I.O."/>
            <person name="Guillou S."/>
            <person name="Cros-Aarteil S."/>
            <person name="Calhoun S."/>
            <person name="Haridas S."/>
            <person name="Kuo A."/>
            <person name="Mondo S."/>
            <person name="Pangilinan J."/>
            <person name="Riley R."/>
            <person name="LaButti K."/>
            <person name="Andreopoulos B."/>
            <person name="Lipzen A."/>
            <person name="Chen C."/>
            <person name="Yan M."/>
            <person name="Daum C."/>
            <person name="Ng V."/>
            <person name="Clum A."/>
            <person name="Steindorff A."/>
            <person name="Ohm R.A."/>
            <person name="Martin F."/>
            <person name="Silar P."/>
            <person name="Natvig D.O."/>
            <person name="Lalanne C."/>
            <person name="Gautier V."/>
            <person name="Ament-Velasquez S.L."/>
            <person name="Kruys A."/>
            <person name="Hutchinson M.I."/>
            <person name="Powell A.J."/>
            <person name="Barry K."/>
            <person name="Miller A.N."/>
            <person name="Grigoriev I.V."/>
            <person name="Debuchy R."/>
            <person name="Gladieux P."/>
            <person name="Hiltunen Thoren M."/>
            <person name="Johannesson H."/>
        </authorList>
    </citation>
    <scope>NUCLEOTIDE SEQUENCE</scope>
    <source>
        <strain evidence="6">CBS 626.80</strain>
    </source>
</reference>
<evidence type="ECO:0000259" key="5">
    <source>
        <dbReference type="Pfam" id="PF00291"/>
    </source>
</evidence>
<comment type="cofactor">
    <cofactor evidence="1">
        <name>pyridoxal 5'-phosphate</name>
        <dbReference type="ChEBI" id="CHEBI:597326"/>
    </cofactor>
</comment>
<dbReference type="Gene3D" id="3.40.50.1100">
    <property type="match status" value="2"/>
</dbReference>
<dbReference type="SUPFAM" id="SSF53686">
    <property type="entry name" value="Tryptophan synthase beta subunit-like PLP-dependent enzymes"/>
    <property type="match status" value="1"/>
</dbReference>
<evidence type="ECO:0000256" key="1">
    <source>
        <dbReference type="ARBA" id="ARBA00001933"/>
    </source>
</evidence>
<gene>
    <name evidence="6" type="ORF">QBC32DRAFT_202766</name>
</gene>
<dbReference type="GO" id="GO:0030378">
    <property type="term" value="F:serine racemase activity"/>
    <property type="evidence" value="ECO:0007669"/>
    <property type="project" value="TreeGrafter"/>
</dbReference>
<evidence type="ECO:0000256" key="4">
    <source>
        <dbReference type="ARBA" id="ARBA00023239"/>
    </source>
</evidence>
<dbReference type="GO" id="GO:0018114">
    <property type="term" value="F:threonine racemase activity"/>
    <property type="evidence" value="ECO:0007669"/>
    <property type="project" value="TreeGrafter"/>
</dbReference>
<comment type="similarity">
    <text evidence="2">Belongs to the serine/threonine dehydratase family.</text>
</comment>
<feature type="domain" description="Tryptophan synthase beta chain-like PALP" evidence="5">
    <location>
        <begin position="64"/>
        <end position="339"/>
    </location>
</feature>
<dbReference type="GO" id="GO:0003941">
    <property type="term" value="F:L-serine ammonia-lyase activity"/>
    <property type="evidence" value="ECO:0007669"/>
    <property type="project" value="TreeGrafter"/>
</dbReference>
<dbReference type="InterPro" id="IPR036052">
    <property type="entry name" value="TrpB-like_PALP_sf"/>
</dbReference>
<dbReference type="Proteomes" id="UP001303222">
    <property type="component" value="Unassembled WGS sequence"/>
</dbReference>
<evidence type="ECO:0000256" key="2">
    <source>
        <dbReference type="ARBA" id="ARBA00010869"/>
    </source>
</evidence>
<dbReference type="InterPro" id="IPR001926">
    <property type="entry name" value="TrpB-like_PALP"/>
</dbReference>
<comment type="caution">
    <text evidence="6">The sequence shown here is derived from an EMBL/GenBank/DDBJ whole genome shotgun (WGS) entry which is preliminary data.</text>
</comment>
<name>A0AAN6SK22_9PEZI</name>
<dbReference type="CDD" id="cd01562">
    <property type="entry name" value="Thr-dehyd"/>
    <property type="match status" value="1"/>
</dbReference>
<dbReference type="GO" id="GO:0000287">
    <property type="term" value="F:magnesium ion binding"/>
    <property type="evidence" value="ECO:0007669"/>
    <property type="project" value="TreeGrafter"/>
</dbReference>
<dbReference type="PANTHER" id="PTHR43050">
    <property type="entry name" value="SERINE / THREONINE RACEMASE FAMILY MEMBER"/>
    <property type="match status" value="1"/>
</dbReference>
<evidence type="ECO:0000313" key="6">
    <source>
        <dbReference type="EMBL" id="KAK3956540.1"/>
    </source>
</evidence>
<keyword evidence="3" id="KW-0663">Pyridoxal phosphate</keyword>
<keyword evidence="4" id="KW-0456">Lyase</keyword>
<reference evidence="6" key="2">
    <citation type="submission" date="2023-06" db="EMBL/GenBank/DDBJ databases">
        <authorList>
            <consortium name="Lawrence Berkeley National Laboratory"/>
            <person name="Mondo S.J."/>
            <person name="Hensen N."/>
            <person name="Bonometti L."/>
            <person name="Westerberg I."/>
            <person name="Brannstrom I.O."/>
            <person name="Guillou S."/>
            <person name="Cros-Aarteil S."/>
            <person name="Calhoun S."/>
            <person name="Haridas S."/>
            <person name="Kuo A."/>
            <person name="Pangilinan J."/>
            <person name="Riley R."/>
            <person name="Labutti K."/>
            <person name="Andreopoulos B."/>
            <person name="Lipzen A."/>
            <person name="Chen C."/>
            <person name="Yanf M."/>
            <person name="Daum C."/>
            <person name="Ng V."/>
            <person name="Clum A."/>
            <person name="Steindorff A."/>
            <person name="Ohm R."/>
            <person name="Martin F."/>
            <person name="Silar P."/>
            <person name="Natvig D."/>
            <person name="Lalanne C."/>
            <person name="Gautier V."/>
            <person name="Ament-Velasquez S.L."/>
            <person name="Kruys A."/>
            <person name="Hutchinson M.I."/>
            <person name="Powell A.J."/>
            <person name="Barry K."/>
            <person name="Miller A.N."/>
            <person name="Grigoriev I.V."/>
            <person name="Debuchy R."/>
            <person name="Gladieux P."/>
            <person name="Thoren M.H."/>
            <person name="Johannesson H."/>
        </authorList>
    </citation>
    <scope>NUCLEOTIDE SEQUENCE</scope>
    <source>
        <strain evidence="6">CBS 626.80</strain>
    </source>
</reference>